<proteinExistence type="predicted"/>
<gene>
    <name evidence="4" type="ORF">MEDL_64341</name>
</gene>
<keyword evidence="1" id="KW-0479">Metal-binding</keyword>
<protein>
    <recommendedName>
        <fullName evidence="3">B box-type domain-containing protein</fullName>
    </recommendedName>
</protein>
<keyword evidence="1" id="KW-0863">Zinc-finger</keyword>
<dbReference type="GO" id="GO:0005654">
    <property type="term" value="C:nucleoplasm"/>
    <property type="evidence" value="ECO:0007669"/>
    <property type="project" value="TreeGrafter"/>
</dbReference>
<dbReference type="OrthoDB" id="6076966at2759"/>
<feature type="domain" description="B box-type" evidence="3">
    <location>
        <begin position="41"/>
        <end position="91"/>
    </location>
</feature>
<evidence type="ECO:0000259" key="3">
    <source>
        <dbReference type="PROSITE" id="PS50119"/>
    </source>
</evidence>
<dbReference type="InterPro" id="IPR047153">
    <property type="entry name" value="TRIM45/56/19-like"/>
</dbReference>
<accession>A0A8S3VCQ7</accession>
<evidence type="ECO:0000313" key="4">
    <source>
        <dbReference type="EMBL" id="CAG2252780.1"/>
    </source>
</evidence>
<dbReference type="PROSITE" id="PS50119">
    <property type="entry name" value="ZF_BBOX"/>
    <property type="match status" value="1"/>
</dbReference>
<comment type="caution">
    <text evidence="4">The sequence shown here is derived from an EMBL/GenBank/DDBJ whole genome shotgun (WGS) entry which is preliminary data.</text>
</comment>
<reference evidence="4" key="1">
    <citation type="submission" date="2021-03" db="EMBL/GenBank/DDBJ databases">
        <authorList>
            <person name="Bekaert M."/>
        </authorList>
    </citation>
    <scope>NUCLEOTIDE SEQUENCE</scope>
</reference>
<dbReference type="InterPro" id="IPR000315">
    <property type="entry name" value="Znf_B-box"/>
</dbReference>
<evidence type="ECO:0000313" key="5">
    <source>
        <dbReference type="Proteomes" id="UP000683360"/>
    </source>
</evidence>
<evidence type="ECO:0000256" key="2">
    <source>
        <dbReference type="SAM" id="Coils"/>
    </source>
</evidence>
<name>A0A8S3VCQ7_MYTED</name>
<organism evidence="4 5">
    <name type="scientific">Mytilus edulis</name>
    <name type="common">Blue mussel</name>
    <dbReference type="NCBI Taxonomy" id="6550"/>
    <lineage>
        <taxon>Eukaryota</taxon>
        <taxon>Metazoa</taxon>
        <taxon>Spiralia</taxon>
        <taxon>Lophotrochozoa</taxon>
        <taxon>Mollusca</taxon>
        <taxon>Bivalvia</taxon>
        <taxon>Autobranchia</taxon>
        <taxon>Pteriomorphia</taxon>
        <taxon>Mytilida</taxon>
        <taxon>Mytiloidea</taxon>
        <taxon>Mytilidae</taxon>
        <taxon>Mytilinae</taxon>
        <taxon>Mytilus</taxon>
    </lineage>
</organism>
<keyword evidence="2" id="KW-0175">Coiled coil</keyword>
<dbReference type="CDD" id="cd19757">
    <property type="entry name" value="Bbox1"/>
    <property type="match status" value="1"/>
</dbReference>
<keyword evidence="1" id="KW-0862">Zinc</keyword>
<dbReference type="PANTHER" id="PTHR25462">
    <property type="entry name" value="BONUS, ISOFORM C-RELATED"/>
    <property type="match status" value="1"/>
</dbReference>
<dbReference type="PANTHER" id="PTHR25462:SF305">
    <property type="entry name" value="RING-TYPE DOMAIN-CONTAINING PROTEIN"/>
    <property type="match status" value="1"/>
</dbReference>
<dbReference type="Gene3D" id="3.30.160.60">
    <property type="entry name" value="Classic Zinc Finger"/>
    <property type="match status" value="1"/>
</dbReference>
<feature type="coiled-coil region" evidence="2">
    <location>
        <begin position="182"/>
        <end position="220"/>
    </location>
</feature>
<keyword evidence="5" id="KW-1185">Reference proteome</keyword>
<evidence type="ECO:0000256" key="1">
    <source>
        <dbReference type="PROSITE-ProRule" id="PRU00024"/>
    </source>
</evidence>
<dbReference type="EMBL" id="CAJPWZ010003132">
    <property type="protein sequence ID" value="CAG2252780.1"/>
    <property type="molecule type" value="Genomic_DNA"/>
</dbReference>
<dbReference type="InterPro" id="IPR011042">
    <property type="entry name" value="6-blade_b-propeller_TolB-like"/>
</dbReference>
<dbReference type="AlphaFoldDB" id="A0A8S3VCQ7"/>
<dbReference type="Gene3D" id="2.120.10.30">
    <property type="entry name" value="TolB, C-terminal domain"/>
    <property type="match status" value="1"/>
</dbReference>
<dbReference type="SUPFAM" id="SSF101898">
    <property type="entry name" value="NHL repeat"/>
    <property type="match status" value="1"/>
</dbReference>
<dbReference type="GO" id="GO:0061630">
    <property type="term" value="F:ubiquitin protein ligase activity"/>
    <property type="evidence" value="ECO:0007669"/>
    <property type="project" value="TreeGrafter"/>
</dbReference>
<dbReference type="GO" id="GO:0008270">
    <property type="term" value="F:zinc ion binding"/>
    <property type="evidence" value="ECO:0007669"/>
    <property type="project" value="UniProtKB-KW"/>
</dbReference>
<sequence>MTHKYRCFGFVCSGNNNTFIYHVYENYLLKRGNRYISMTSNTITFCEACDYRGIKQKSVVWCHDCEEAFCSNCADHHSSARKTREHMVVSIDNYKKLPASVRELSTYCEQHNAPFQNYCITHEQLCCRKCIDPLHSHCTNLPAVDDFLKDTKRSFLTEQLAEGFKDIYSFCEYMVKEKIQNLQQLHFKSNRIENRIQQIRKQLNEQLDNLESQRKTALSTHQTDINRVIEQLSKHQQCAGEFNDSLSFMTENASNMQVFLASKKFEQDLQKAEESVTSLQTQGALNNIVFCFDDSMVKNIDRGDIKLGAFSVKKLPASKMYVKRQAKGIQMFMVTQKPTINSVKLTLLRKLPLPEGMSVTGCLLLPRGDIIITGDFHVVFLNPNGSLNKKLQLRMAYDVTCIDYNRLAVTDDAEITFIDRNRKEVIKRIRAEGYGFGISHINGSIIYTTDKSKVKKMDVRTERITTLNVGDPIYQSYVVGSKDEIFYSNWQEHTVICYNINGSVLWKFKDETVLQNPSGISVDNNCNVFVAGLKSNNVVVLSPNGKLFKQKSLDGDGISNPRAISLDKENKLLLVCSERSHSAIYKVE</sequence>
<dbReference type="Proteomes" id="UP000683360">
    <property type="component" value="Unassembled WGS sequence"/>
</dbReference>